<dbReference type="Gene3D" id="3.40.1190.10">
    <property type="entry name" value="Mur-like, catalytic domain"/>
    <property type="match status" value="1"/>
</dbReference>
<dbReference type="NCBIfam" id="TIGR02068">
    <property type="entry name" value="cya_phycin_syn"/>
    <property type="match status" value="1"/>
</dbReference>
<protein>
    <submittedName>
        <fullName evidence="3">Cyanophycin synthetase</fullName>
        <ecNumber evidence="3">6.3.2.29</ecNumber>
        <ecNumber evidence="3">6.3.2.30</ecNumber>
    </submittedName>
</protein>
<proteinExistence type="predicted"/>
<dbReference type="RefSeq" id="WP_251776189.1">
    <property type="nucleotide sequence ID" value="NZ_JAMKFE010000001.1"/>
</dbReference>
<gene>
    <name evidence="3" type="primary">cphA</name>
    <name evidence="3" type="ORF">M8A51_00820</name>
</gene>
<evidence type="ECO:0000259" key="2">
    <source>
        <dbReference type="PROSITE" id="PS50975"/>
    </source>
</evidence>
<dbReference type="Gene3D" id="3.30.470.20">
    <property type="entry name" value="ATP-grasp fold, B domain"/>
    <property type="match status" value="1"/>
</dbReference>
<keyword evidence="4" id="KW-1185">Reference proteome</keyword>
<dbReference type="InterPro" id="IPR011810">
    <property type="entry name" value="Cya_phycin_syn"/>
</dbReference>
<name>A0ABT0YH57_9BURK</name>
<dbReference type="GO" id="GO:0071160">
    <property type="term" value="F:cyanophycin synthetase activity (L-aspartate-adding)"/>
    <property type="evidence" value="ECO:0007669"/>
    <property type="project" value="UniProtKB-EC"/>
</dbReference>
<dbReference type="EC" id="6.3.2.29" evidence="3"/>
<evidence type="ECO:0000313" key="3">
    <source>
        <dbReference type="EMBL" id="MCM5678071.1"/>
    </source>
</evidence>
<accession>A0ABT0YH57</accession>
<dbReference type="Proteomes" id="UP001165541">
    <property type="component" value="Unassembled WGS sequence"/>
</dbReference>
<organism evidence="3 4">
    <name type="scientific">Caldimonas mangrovi</name>
    <dbReference type="NCBI Taxonomy" id="2944811"/>
    <lineage>
        <taxon>Bacteria</taxon>
        <taxon>Pseudomonadati</taxon>
        <taxon>Pseudomonadota</taxon>
        <taxon>Betaproteobacteria</taxon>
        <taxon>Burkholderiales</taxon>
        <taxon>Sphaerotilaceae</taxon>
        <taxon>Caldimonas</taxon>
    </lineage>
</organism>
<sequence length="735" mass="78430">MKDIRLLRVAYLDGPSLWTYRPVIEAWVDIGELEDCPSNTMPGFAQRLEAWLPSLIEHRCGIGERGGFLQRLREGTWPAHILEHVAIELQNLAGSQAGFGKARQTPVRGIYKVAFRSRNEQVGRACLEAARELVLAAMEDRPYDVPATVARLRAMVDALCLGPSTACIVDAAGERGIPAIRLTDGNLVQLGHGARQRRIWTAETDRTSAIAESVSSDKDLTKSLLQSCGVPVPEGRVVTSAEDAWEAAQDIGLPVVVKPSDANHGRGVSIELSSRDDVEAAYHLADQEGSEVIVERFVRGNEHRLLVVGGRVVAAARGETASVVGDGRSTVAELIDSQLNTDPRRGLTEDFPLNKILLSEDPAVGLELARQQLAPQSVPAEGRRVLIQRNGNVAFDETDEVHPDVAAAVSLAARVVGLDIAGVDVVAEDISRPLAEQQGAVVEVNAGPGLLMHLKPANGRGRPVGRAIADHLFGEHETGRIPLVGVTGSAGTSLIARLVAWIQQLQGRRVGLACTDGLFLGKRRVDGAACATWHAGRLLLMNRTVEAAVIENGAEQILRHGLAYDRCQVGVVTGVGGVEGLREFYIDEPRQVYNVLRTQVDVVLPDGAAVLNAADPLVVEMASLCDGEVLFYGIDPQLPAIVEHRQQGGRAVFMRDGLLVLATGSGEQPLAASAEVPLLRSAQTTIEPESVLAAAAAGCALGLPPELVRIGLQTFEPRQALAGDPGAYGRQAQTL</sequence>
<reference evidence="3" key="1">
    <citation type="submission" date="2022-05" db="EMBL/GenBank/DDBJ databases">
        <title>Schlegelella sp. nov., isolated from mangrove soil.</title>
        <authorList>
            <person name="Liu Y."/>
            <person name="Ge X."/>
            <person name="Liu W."/>
        </authorList>
    </citation>
    <scope>NUCLEOTIDE SEQUENCE</scope>
    <source>
        <strain evidence="3">S2-27</strain>
    </source>
</reference>
<dbReference type="EC" id="6.3.2.30" evidence="3"/>
<dbReference type="PROSITE" id="PS50975">
    <property type="entry name" value="ATP_GRASP"/>
    <property type="match status" value="1"/>
</dbReference>
<dbReference type="SMART" id="SM01209">
    <property type="entry name" value="GARS_A"/>
    <property type="match status" value="1"/>
</dbReference>
<dbReference type="EMBL" id="JAMKFE010000001">
    <property type="protein sequence ID" value="MCM5678071.1"/>
    <property type="molecule type" value="Genomic_DNA"/>
</dbReference>
<dbReference type="SUPFAM" id="SSF56059">
    <property type="entry name" value="Glutathione synthetase ATP-binding domain-like"/>
    <property type="match status" value="1"/>
</dbReference>
<dbReference type="PANTHER" id="PTHR21621:SF0">
    <property type="entry name" value="BETA-CITRYLGLUTAMATE SYNTHASE B-RELATED"/>
    <property type="match status" value="1"/>
</dbReference>
<evidence type="ECO:0000313" key="4">
    <source>
        <dbReference type="Proteomes" id="UP001165541"/>
    </source>
</evidence>
<feature type="domain" description="ATP-grasp" evidence="2">
    <location>
        <begin position="222"/>
        <end position="473"/>
    </location>
</feature>
<keyword evidence="1" id="KW-0067">ATP-binding</keyword>
<dbReference type="InterPro" id="IPR044019">
    <property type="entry name" value="Cyanophycin_syn_N"/>
</dbReference>
<dbReference type="SUPFAM" id="SSF53623">
    <property type="entry name" value="MurD-like peptide ligases, catalytic domain"/>
    <property type="match status" value="1"/>
</dbReference>
<dbReference type="InterPro" id="IPR013815">
    <property type="entry name" value="ATP_grasp_subdomain_1"/>
</dbReference>
<evidence type="ECO:0000256" key="1">
    <source>
        <dbReference type="PROSITE-ProRule" id="PRU00409"/>
    </source>
</evidence>
<keyword evidence="1" id="KW-0547">Nucleotide-binding</keyword>
<keyword evidence="3" id="KW-0436">Ligase</keyword>
<dbReference type="InterPro" id="IPR036565">
    <property type="entry name" value="Mur-like_cat_sf"/>
</dbReference>
<dbReference type="NCBIfam" id="NF010623">
    <property type="entry name" value="PRK14016.1"/>
    <property type="match status" value="1"/>
</dbReference>
<dbReference type="GO" id="GO:0071161">
    <property type="term" value="F:cyanophycin synthetase activity (L-arginine-adding)"/>
    <property type="evidence" value="ECO:0007669"/>
    <property type="project" value="UniProtKB-EC"/>
</dbReference>
<dbReference type="PANTHER" id="PTHR21621">
    <property type="entry name" value="RIBOSOMAL PROTEIN S6 MODIFICATION PROTEIN"/>
    <property type="match status" value="1"/>
</dbReference>
<dbReference type="InterPro" id="IPR011761">
    <property type="entry name" value="ATP-grasp"/>
</dbReference>
<comment type="caution">
    <text evidence="3">The sequence shown here is derived from an EMBL/GenBank/DDBJ whole genome shotgun (WGS) entry which is preliminary data.</text>
</comment>
<dbReference type="InterPro" id="IPR005479">
    <property type="entry name" value="CPAse_ATP-bd"/>
</dbReference>
<dbReference type="Gene3D" id="3.30.1490.20">
    <property type="entry name" value="ATP-grasp fold, A domain"/>
    <property type="match status" value="1"/>
</dbReference>
<dbReference type="Pfam" id="PF18921">
    <property type="entry name" value="Cyanophycin_syn"/>
    <property type="match status" value="1"/>
</dbReference>
<dbReference type="Pfam" id="PF02786">
    <property type="entry name" value="CPSase_L_D2"/>
    <property type="match status" value="1"/>
</dbReference>